<dbReference type="GO" id="GO:0005788">
    <property type="term" value="C:endoplasmic reticulum lumen"/>
    <property type="evidence" value="ECO:0007669"/>
    <property type="project" value="TreeGrafter"/>
</dbReference>
<feature type="compositionally biased region" description="Polar residues" evidence="8">
    <location>
        <begin position="87"/>
        <end position="99"/>
    </location>
</feature>
<dbReference type="PANTHER" id="PTHR10760:SF1">
    <property type="entry name" value="TORSIN-4A"/>
    <property type="match status" value="1"/>
</dbReference>
<dbReference type="Proteomes" id="UP001187343">
    <property type="component" value="Unassembled WGS sequence"/>
</dbReference>
<comment type="subcellular location">
    <subcellularLocation>
        <location evidence="1">Membrane</location>
        <topology evidence="1">Single-pass membrane protein</topology>
    </subcellularLocation>
</comment>
<dbReference type="InterPro" id="IPR010448">
    <property type="entry name" value="Torsin"/>
</dbReference>
<dbReference type="GO" id="GO:0005524">
    <property type="term" value="F:ATP binding"/>
    <property type="evidence" value="ECO:0007669"/>
    <property type="project" value="UniProtKB-KW"/>
</dbReference>
<accession>A0AA88TE51</accession>
<dbReference type="InterPro" id="IPR049337">
    <property type="entry name" value="TOR1A_C"/>
</dbReference>
<evidence type="ECO:0000256" key="4">
    <source>
        <dbReference type="ARBA" id="ARBA00022741"/>
    </source>
</evidence>
<proteinExistence type="inferred from homology"/>
<dbReference type="GO" id="GO:0016020">
    <property type="term" value="C:membrane"/>
    <property type="evidence" value="ECO:0007669"/>
    <property type="project" value="UniProtKB-SubCell"/>
</dbReference>
<dbReference type="InterPro" id="IPR001270">
    <property type="entry name" value="ClpA/B"/>
</dbReference>
<dbReference type="Gene3D" id="3.40.50.300">
    <property type="entry name" value="P-loop containing nucleotide triphosphate hydrolases"/>
    <property type="match status" value="1"/>
</dbReference>
<dbReference type="GO" id="GO:0016887">
    <property type="term" value="F:ATP hydrolysis activity"/>
    <property type="evidence" value="ECO:0007669"/>
    <property type="project" value="InterPro"/>
</dbReference>
<dbReference type="GO" id="GO:0005635">
    <property type="term" value="C:nuclear envelope"/>
    <property type="evidence" value="ECO:0007669"/>
    <property type="project" value="TreeGrafter"/>
</dbReference>
<keyword evidence="3" id="KW-0812">Transmembrane</keyword>
<comment type="similarity">
    <text evidence="2">Belongs to the ClpA/ClpB family. Torsin subfamily.</text>
</comment>
<keyword evidence="11" id="KW-1185">Reference proteome</keyword>
<organism evidence="10 11">
    <name type="scientific">Cirrhinus molitorella</name>
    <name type="common">mud carp</name>
    <dbReference type="NCBI Taxonomy" id="172907"/>
    <lineage>
        <taxon>Eukaryota</taxon>
        <taxon>Metazoa</taxon>
        <taxon>Chordata</taxon>
        <taxon>Craniata</taxon>
        <taxon>Vertebrata</taxon>
        <taxon>Euteleostomi</taxon>
        <taxon>Actinopterygii</taxon>
        <taxon>Neopterygii</taxon>
        <taxon>Teleostei</taxon>
        <taxon>Ostariophysi</taxon>
        <taxon>Cypriniformes</taxon>
        <taxon>Cyprinidae</taxon>
        <taxon>Labeoninae</taxon>
        <taxon>Labeonini</taxon>
        <taxon>Cirrhinus</taxon>
    </lineage>
</organism>
<dbReference type="EMBL" id="JAUYZG010000023">
    <property type="protein sequence ID" value="KAK2870728.1"/>
    <property type="molecule type" value="Genomic_DNA"/>
</dbReference>
<evidence type="ECO:0000259" key="9">
    <source>
        <dbReference type="Pfam" id="PF21376"/>
    </source>
</evidence>
<keyword evidence="6" id="KW-1133">Transmembrane helix</keyword>
<dbReference type="PANTHER" id="PTHR10760">
    <property type="entry name" value="TORSIN"/>
    <property type="match status" value="1"/>
</dbReference>
<evidence type="ECO:0000256" key="6">
    <source>
        <dbReference type="ARBA" id="ARBA00022989"/>
    </source>
</evidence>
<protein>
    <recommendedName>
        <fullName evidence="9">Torsin-1A C-terminal domain-containing protein</fullName>
    </recommendedName>
</protein>
<keyword evidence="4" id="KW-0547">Nucleotide-binding</keyword>
<dbReference type="SUPFAM" id="SSF52540">
    <property type="entry name" value="P-loop containing nucleoside triphosphate hydrolases"/>
    <property type="match status" value="1"/>
</dbReference>
<keyword evidence="5" id="KW-0067">ATP-binding</keyword>
<evidence type="ECO:0000313" key="10">
    <source>
        <dbReference type="EMBL" id="KAK2870728.1"/>
    </source>
</evidence>
<reference evidence="10" key="1">
    <citation type="submission" date="2023-08" db="EMBL/GenBank/DDBJ databases">
        <title>Chromosome-level Genome Assembly of mud carp (Cirrhinus molitorella).</title>
        <authorList>
            <person name="Liu H."/>
        </authorList>
    </citation>
    <scope>NUCLEOTIDE SEQUENCE</scope>
    <source>
        <strain evidence="10">Prfri</strain>
        <tissue evidence="10">Muscle</tissue>
    </source>
</reference>
<dbReference type="Pfam" id="PF21376">
    <property type="entry name" value="TOR1A_C"/>
    <property type="match status" value="1"/>
</dbReference>
<feature type="compositionally biased region" description="Basic and acidic residues" evidence="8">
    <location>
        <begin position="14"/>
        <end position="32"/>
    </location>
</feature>
<dbReference type="PRINTS" id="PR00300">
    <property type="entry name" value="CLPPROTEASEA"/>
</dbReference>
<evidence type="ECO:0000313" key="11">
    <source>
        <dbReference type="Proteomes" id="UP001187343"/>
    </source>
</evidence>
<evidence type="ECO:0000256" key="1">
    <source>
        <dbReference type="ARBA" id="ARBA00004167"/>
    </source>
</evidence>
<comment type="caution">
    <text evidence="10">The sequence shown here is derived from an EMBL/GenBank/DDBJ whole genome shotgun (WGS) entry which is preliminary data.</text>
</comment>
<evidence type="ECO:0000256" key="2">
    <source>
        <dbReference type="ARBA" id="ARBA00006235"/>
    </source>
</evidence>
<sequence>MFQNHTPECCPKMGEQDPSDRLRGDLPKDVKENGAASFSQFSSSVRAMVRIRQKYQAIKKRRLEIAAVTTQSFTSPRSTSPKVFTFENLQDPINSNPSSPRKRKKKRKGRVLYPSSSLRAVPTKERSRAKNCLYLLCVIVFLQIYNAIENLDDHVLKYDLDGLEKTLKREVFGQQEVAESLLNHLHDYLSTYVHNKPLVLSLHGPTGVGKSHVGRLLAQHFRSVVGEDLVMQYFVLHHCPTDDDIPQCTKSLDSHVSEMVTQAEEAEKIPVFIFDEVEHMPRELLDKLHNLIHPKSSNEYLNAIYVLISNLGQEDITKFVLHNSSVAVSGRLSLSQELNPWLRSYLQRYHVLFVEAELLPFMLLEKSHIMDCFIDEMSREGFYPDRSHVERLAEELAYYIVGEREFSHTGCRQVVAKVNLL</sequence>
<dbReference type="InterPro" id="IPR027417">
    <property type="entry name" value="P-loop_NTPase"/>
</dbReference>
<evidence type="ECO:0000256" key="5">
    <source>
        <dbReference type="ARBA" id="ARBA00022840"/>
    </source>
</evidence>
<gene>
    <name evidence="10" type="ORF">Q8A67_023255</name>
</gene>
<dbReference type="Pfam" id="PF06309">
    <property type="entry name" value="Torsin"/>
    <property type="match status" value="1"/>
</dbReference>
<name>A0AA88TE51_9TELE</name>
<evidence type="ECO:0000256" key="7">
    <source>
        <dbReference type="ARBA" id="ARBA00023136"/>
    </source>
</evidence>
<dbReference type="AlphaFoldDB" id="A0AA88TE51"/>
<feature type="region of interest" description="Disordered" evidence="8">
    <location>
        <begin position="1"/>
        <end position="34"/>
    </location>
</feature>
<evidence type="ECO:0000256" key="8">
    <source>
        <dbReference type="SAM" id="MobiDB-lite"/>
    </source>
</evidence>
<feature type="compositionally biased region" description="Basic residues" evidence="8">
    <location>
        <begin position="100"/>
        <end position="110"/>
    </location>
</feature>
<feature type="domain" description="Torsin-1A C-terminal" evidence="9">
    <location>
        <begin position="364"/>
        <end position="418"/>
    </location>
</feature>
<keyword evidence="7" id="KW-0472">Membrane</keyword>
<feature type="region of interest" description="Disordered" evidence="8">
    <location>
        <begin position="87"/>
        <end position="111"/>
    </location>
</feature>
<evidence type="ECO:0000256" key="3">
    <source>
        <dbReference type="ARBA" id="ARBA00022692"/>
    </source>
</evidence>